<proteinExistence type="predicted"/>
<protein>
    <submittedName>
        <fullName evidence="1">RdgB/HAM1 family non-canonical purine NTP pyrophosphatase</fullName>
    </submittedName>
</protein>
<organism evidence="1 2">
    <name type="scientific">Candidatus Nitrosomaritimum aestuariumsis</name>
    <dbReference type="NCBI Taxonomy" id="3342354"/>
    <lineage>
        <taxon>Archaea</taxon>
        <taxon>Nitrososphaerota</taxon>
        <taxon>Nitrososphaeria</taxon>
        <taxon>Nitrosopumilales</taxon>
        <taxon>Nitrosopumilaceae</taxon>
        <taxon>Candidatus Nitrosomaritimum</taxon>
    </lineage>
</organism>
<gene>
    <name evidence="1" type="primary">rdgB</name>
    <name evidence="1" type="ORF">H2B03_03355</name>
</gene>
<dbReference type="EMBL" id="JACEMZ010000013">
    <property type="protein sequence ID" value="MBA4452199.1"/>
    <property type="molecule type" value="Genomic_DNA"/>
</dbReference>
<evidence type="ECO:0000313" key="2">
    <source>
        <dbReference type="Proteomes" id="UP000559653"/>
    </source>
</evidence>
<evidence type="ECO:0000313" key="1">
    <source>
        <dbReference type="EMBL" id="MBA4452199.1"/>
    </source>
</evidence>
<dbReference type="Proteomes" id="UP000559653">
    <property type="component" value="Unassembled WGS sequence"/>
</dbReference>
<sequence>MPQSFDLFFASSNNHKFKEAKKILEEFSINLGFFRCNLEEIQSDSLKEIAKHKATQAFEKLRKPVIVEDDGLFIDSLNGFPGPYSSYVFKTIGNKGILNLLKQKRKASFVSIISYHDKNSQKSFDSKSIGTISKKIIGKGWGYDPIFIPSNYKKTFAQLKNKNEVSHRFKALKKFASWYFDS</sequence>
<accession>A0AC60VX98</accession>
<comment type="caution">
    <text evidence="1">The sequence shown here is derived from an EMBL/GenBank/DDBJ whole genome shotgun (WGS) entry which is preliminary data.</text>
</comment>
<reference evidence="1 2" key="1">
    <citation type="journal article" date="2020" name="Appl. Environ. Microbiol.">
        <title>Genomic Characteristics of a Novel Species of Ammonia-Oxidizing Archaea from the Jiulong River Estuary.</title>
        <authorList>
            <person name="Zou D."/>
            <person name="Wan R."/>
            <person name="Han L."/>
            <person name="Xu M.N."/>
            <person name="Liu Y."/>
            <person name="Liu H."/>
            <person name="Kao S.J."/>
            <person name="Li M."/>
        </authorList>
    </citation>
    <scope>NUCLEOTIDE SEQUENCE [LARGE SCALE GENOMIC DNA]</scope>
    <source>
        <strain evidence="1">W1bin1</strain>
    </source>
</reference>
<name>A0AC60VX98_9ARCH</name>